<gene>
    <name evidence="7" type="ORF">AU192_06010</name>
</gene>
<evidence type="ECO:0000256" key="5">
    <source>
        <dbReference type="ARBA" id="ARBA00023288"/>
    </source>
</evidence>
<dbReference type="EMBL" id="LQIR01000026">
    <property type="protein sequence ID" value="KUI13717.1"/>
    <property type="molecule type" value="Genomic_DNA"/>
</dbReference>
<proteinExistence type="predicted"/>
<reference evidence="7 8" key="1">
    <citation type="submission" date="2016-01" db="EMBL/GenBank/DDBJ databases">
        <authorList>
            <consortium name="TB Trials Study Group"/>
            <person name="Sutton G."/>
            <person name="Brinkac L."/>
            <person name="Sanka R."/>
            <person name="Adams M."/>
            <person name="Lau E.L."/>
            <person name="Macaden R."/>
            <person name="Grewal H.M.S."/>
        </authorList>
    </citation>
    <scope>NUCLEOTIDE SEQUENCE [LARGE SCALE GENOMIC DNA]</scope>
    <source>
        <strain evidence="7 8">IS-1744</strain>
    </source>
</reference>
<dbReference type="AlphaFoldDB" id="A0A101A4R8"/>
<keyword evidence="2 6" id="KW-0732">Signal</keyword>
<dbReference type="Pfam" id="PF14041">
    <property type="entry name" value="Lipoprotein_21"/>
    <property type="match status" value="1"/>
</dbReference>
<organism evidence="7 8">
    <name type="scientific">Mycobacterium lehmannii</name>
    <dbReference type="NCBI Taxonomy" id="2048550"/>
    <lineage>
        <taxon>Bacteria</taxon>
        <taxon>Bacillati</taxon>
        <taxon>Actinomycetota</taxon>
        <taxon>Actinomycetes</taxon>
        <taxon>Mycobacteriales</taxon>
        <taxon>Mycobacteriaceae</taxon>
        <taxon>Mycobacterium</taxon>
    </lineage>
</organism>
<evidence type="ECO:0008006" key="9">
    <source>
        <dbReference type="Google" id="ProtNLM"/>
    </source>
</evidence>
<evidence type="ECO:0000256" key="3">
    <source>
        <dbReference type="ARBA" id="ARBA00023136"/>
    </source>
</evidence>
<sequence>MAAMMTVAACIPLIAMPVANAQPSCGPDQADALRLAFAQLPFEPLTGAKWDTTPVDSNYDPCAELSTILVTTEGGTGSSPVQALLFHRGEYLGTGTSKAYGFTSLDTAASSDDMVVLTYKVPGECTACEPAAIHSARYRWNGDRAVMLDPPPPTA</sequence>
<comment type="caution">
    <text evidence="7">The sequence shown here is derived from an EMBL/GenBank/DDBJ whole genome shotgun (WGS) entry which is preliminary data.</text>
</comment>
<dbReference type="Proteomes" id="UP000053707">
    <property type="component" value="Unassembled WGS sequence"/>
</dbReference>
<evidence type="ECO:0000256" key="6">
    <source>
        <dbReference type="SAM" id="SignalP"/>
    </source>
</evidence>
<keyword evidence="3" id="KW-0472">Membrane</keyword>
<evidence type="ECO:0000313" key="7">
    <source>
        <dbReference type="EMBL" id="KUI13717.1"/>
    </source>
</evidence>
<evidence type="ECO:0000313" key="8">
    <source>
        <dbReference type="Proteomes" id="UP000053707"/>
    </source>
</evidence>
<evidence type="ECO:0000256" key="4">
    <source>
        <dbReference type="ARBA" id="ARBA00023139"/>
    </source>
</evidence>
<keyword evidence="4" id="KW-0564">Palmitate</keyword>
<keyword evidence="8" id="KW-1185">Reference proteome</keyword>
<feature type="signal peptide" evidence="6">
    <location>
        <begin position="1"/>
        <end position="21"/>
    </location>
</feature>
<keyword evidence="1" id="KW-1003">Cell membrane</keyword>
<name>A0A101A4R8_9MYCO</name>
<feature type="chain" id="PRO_5007092511" description="LppP/LprE family lipoprotein" evidence="6">
    <location>
        <begin position="22"/>
        <end position="155"/>
    </location>
</feature>
<keyword evidence="5" id="KW-0449">Lipoprotein</keyword>
<evidence type="ECO:0000256" key="2">
    <source>
        <dbReference type="ARBA" id="ARBA00022729"/>
    </source>
</evidence>
<evidence type="ECO:0000256" key="1">
    <source>
        <dbReference type="ARBA" id="ARBA00022475"/>
    </source>
</evidence>
<accession>A0A101A4R8</accession>
<dbReference type="InterPro" id="IPR025971">
    <property type="entry name" value="LppP/LprE"/>
</dbReference>
<protein>
    <recommendedName>
        <fullName evidence="9">LppP/LprE family lipoprotein</fullName>
    </recommendedName>
</protein>